<feature type="domain" description="Indole-3-glycerol phosphate synthase" evidence="9">
    <location>
        <begin position="4"/>
        <end position="258"/>
    </location>
</feature>
<dbReference type="NCBIfam" id="NF001373">
    <property type="entry name" value="PRK00278.1-6"/>
    <property type="match status" value="1"/>
</dbReference>
<evidence type="ECO:0000256" key="6">
    <source>
        <dbReference type="ARBA" id="ARBA00022822"/>
    </source>
</evidence>
<dbReference type="GO" id="GO:0004640">
    <property type="term" value="F:phosphoribosylanthranilate isomerase activity"/>
    <property type="evidence" value="ECO:0007669"/>
    <property type="project" value="TreeGrafter"/>
</dbReference>
<keyword evidence="6" id="KW-0822">Tryptophan biosynthesis</keyword>
<dbReference type="InterPro" id="IPR045186">
    <property type="entry name" value="Indole-3-glycerol_P_synth"/>
</dbReference>
<proteinExistence type="inferred from homology"/>
<dbReference type="HAMAP" id="MF_00134_A">
    <property type="entry name" value="IGPS_A"/>
    <property type="match status" value="1"/>
</dbReference>
<dbReference type="Gene3D" id="3.20.20.70">
    <property type="entry name" value="Aldolase class I"/>
    <property type="match status" value="1"/>
</dbReference>
<name>A0A3B1CRP8_9ZZZZ</name>
<dbReference type="NCBIfam" id="NF001377">
    <property type="entry name" value="PRK00278.2-4"/>
    <property type="match status" value="1"/>
</dbReference>
<sequence>MSILDGIIEKKRARLDDCRARTPLAEIRTRALDAPVPRGFSSAIRRPKGEKLRLIAEIKKASPSRGLIREDFDPAGIAAVYEESGASAISVLTEEDFFQGSLEYIPIVKESAGLPVLRKDFIFDEYQVYEARACGADAILLIAAMLGRSQAEELFHLAGELGLSVLFEVHHWKELDTALLIDVPVIGINNRDLRTLEINLKTTLELLKDIPEEKTVVSESGIERREDVDFLSRTRVDALLIGTAFMKAEDIGKKVKELFG</sequence>
<evidence type="ECO:0000256" key="5">
    <source>
        <dbReference type="ARBA" id="ARBA00022793"/>
    </source>
</evidence>
<keyword evidence="5" id="KW-0210">Decarboxylase</keyword>
<evidence type="ECO:0000256" key="7">
    <source>
        <dbReference type="ARBA" id="ARBA00023141"/>
    </source>
</evidence>
<evidence type="ECO:0000313" key="10">
    <source>
        <dbReference type="EMBL" id="VAX26668.1"/>
    </source>
</evidence>
<evidence type="ECO:0000259" key="9">
    <source>
        <dbReference type="Pfam" id="PF00218"/>
    </source>
</evidence>
<accession>A0A3B1CRP8</accession>
<evidence type="ECO:0000256" key="2">
    <source>
        <dbReference type="ARBA" id="ARBA00004696"/>
    </source>
</evidence>
<evidence type="ECO:0000256" key="4">
    <source>
        <dbReference type="ARBA" id="ARBA00022605"/>
    </source>
</evidence>
<dbReference type="GO" id="GO:0004425">
    <property type="term" value="F:indole-3-glycerol-phosphate synthase activity"/>
    <property type="evidence" value="ECO:0007669"/>
    <property type="project" value="UniProtKB-EC"/>
</dbReference>
<dbReference type="CDD" id="cd00331">
    <property type="entry name" value="IGPS"/>
    <property type="match status" value="1"/>
</dbReference>
<dbReference type="FunFam" id="3.20.20.70:FF:000024">
    <property type="entry name" value="Indole-3-glycerol phosphate synthase"/>
    <property type="match status" value="1"/>
</dbReference>
<organism evidence="10">
    <name type="scientific">hydrothermal vent metagenome</name>
    <dbReference type="NCBI Taxonomy" id="652676"/>
    <lineage>
        <taxon>unclassified sequences</taxon>
        <taxon>metagenomes</taxon>
        <taxon>ecological metagenomes</taxon>
    </lineage>
</organism>
<dbReference type="AlphaFoldDB" id="A0A3B1CRP8"/>
<gene>
    <name evidence="10" type="ORF">MNBD_NITROSPIRAE02-953</name>
</gene>
<dbReference type="EMBL" id="UOGH01000006">
    <property type="protein sequence ID" value="VAX26668.1"/>
    <property type="molecule type" value="Genomic_DNA"/>
</dbReference>
<comment type="pathway">
    <text evidence="2">Amino-acid biosynthesis; L-tryptophan biosynthesis; L-tryptophan from chorismate: step 4/5.</text>
</comment>
<dbReference type="InterPro" id="IPR001468">
    <property type="entry name" value="Indole-3-GlycerolPSynthase_CS"/>
</dbReference>
<protein>
    <recommendedName>
        <fullName evidence="3">indole-3-glycerol-phosphate synthase</fullName>
        <ecNumber evidence="3">4.1.1.48</ecNumber>
    </recommendedName>
</protein>
<dbReference type="UniPathway" id="UPA00035">
    <property type="reaction ID" value="UER00043"/>
</dbReference>
<reference evidence="10" key="1">
    <citation type="submission" date="2018-06" db="EMBL/GenBank/DDBJ databases">
        <authorList>
            <person name="Zhirakovskaya E."/>
        </authorList>
    </citation>
    <scope>NUCLEOTIDE SEQUENCE</scope>
</reference>
<dbReference type="GO" id="GO:0000162">
    <property type="term" value="P:L-tryptophan biosynthetic process"/>
    <property type="evidence" value="ECO:0007669"/>
    <property type="project" value="UniProtKB-UniPathway"/>
</dbReference>
<dbReference type="Pfam" id="PF00218">
    <property type="entry name" value="IGPS"/>
    <property type="match status" value="1"/>
</dbReference>
<dbReference type="HAMAP" id="MF_00134_B">
    <property type="entry name" value="IGPS_B"/>
    <property type="match status" value="1"/>
</dbReference>
<keyword evidence="4" id="KW-0028">Amino-acid biosynthesis</keyword>
<keyword evidence="8 10" id="KW-0456">Lyase</keyword>
<evidence type="ECO:0000256" key="1">
    <source>
        <dbReference type="ARBA" id="ARBA00001633"/>
    </source>
</evidence>
<comment type="catalytic activity">
    <reaction evidence="1">
        <text>1-(2-carboxyphenylamino)-1-deoxy-D-ribulose 5-phosphate + H(+) = (1S,2R)-1-C-(indol-3-yl)glycerol 3-phosphate + CO2 + H2O</text>
        <dbReference type="Rhea" id="RHEA:23476"/>
        <dbReference type="ChEBI" id="CHEBI:15377"/>
        <dbReference type="ChEBI" id="CHEBI:15378"/>
        <dbReference type="ChEBI" id="CHEBI:16526"/>
        <dbReference type="ChEBI" id="CHEBI:58613"/>
        <dbReference type="ChEBI" id="CHEBI:58866"/>
        <dbReference type="EC" id="4.1.1.48"/>
    </reaction>
</comment>
<dbReference type="PANTHER" id="PTHR22854">
    <property type="entry name" value="TRYPTOPHAN BIOSYNTHESIS PROTEIN"/>
    <property type="match status" value="1"/>
</dbReference>
<dbReference type="PROSITE" id="PS00614">
    <property type="entry name" value="IGPS"/>
    <property type="match status" value="1"/>
</dbReference>
<dbReference type="InterPro" id="IPR011060">
    <property type="entry name" value="RibuloseP-bd_barrel"/>
</dbReference>
<dbReference type="InterPro" id="IPR013798">
    <property type="entry name" value="Indole-3-glycerol_P_synth_dom"/>
</dbReference>
<keyword evidence="7" id="KW-0057">Aromatic amino acid biosynthesis</keyword>
<evidence type="ECO:0000256" key="8">
    <source>
        <dbReference type="ARBA" id="ARBA00023239"/>
    </source>
</evidence>
<dbReference type="SUPFAM" id="SSF51366">
    <property type="entry name" value="Ribulose-phoshate binding barrel"/>
    <property type="match status" value="1"/>
</dbReference>
<dbReference type="PANTHER" id="PTHR22854:SF2">
    <property type="entry name" value="INDOLE-3-GLYCEROL-PHOSPHATE SYNTHASE"/>
    <property type="match status" value="1"/>
</dbReference>
<dbReference type="EC" id="4.1.1.48" evidence="3"/>
<evidence type="ECO:0000256" key="3">
    <source>
        <dbReference type="ARBA" id="ARBA00012362"/>
    </source>
</evidence>
<dbReference type="InterPro" id="IPR013785">
    <property type="entry name" value="Aldolase_TIM"/>
</dbReference>